<dbReference type="GO" id="GO:0000329">
    <property type="term" value="C:fungal-type vacuole membrane"/>
    <property type="evidence" value="ECO:0007669"/>
    <property type="project" value="InterPro"/>
</dbReference>
<dbReference type="GO" id="GO:0042144">
    <property type="term" value="P:vacuole fusion, non-autophagic"/>
    <property type="evidence" value="ECO:0007669"/>
    <property type="project" value="InterPro"/>
</dbReference>
<keyword evidence="4" id="KW-1185">Reference proteome</keyword>
<evidence type="ECO:0000256" key="1">
    <source>
        <dbReference type="SAM" id="Coils"/>
    </source>
</evidence>
<name>A0A3G2S8B5_MALR7</name>
<dbReference type="PANTHER" id="PTHR38407:SF1">
    <property type="entry name" value="PROTEIN IVY1"/>
    <property type="match status" value="1"/>
</dbReference>
<proteinExistence type="predicted"/>
<evidence type="ECO:0000313" key="3">
    <source>
        <dbReference type="EMBL" id="AYO44120.1"/>
    </source>
</evidence>
<feature type="region of interest" description="Disordered" evidence="2">
    <location>
        <begin position="256"/>
        <end position="290"/>
    </location>
</feature>
<dbReference type="InterPro" id="IPR037470">
    <property type="entry name" value="IVY1"/>
</dbReference>
<dbReference type="Gene3D" id="1.20.1270.60">
    <property type="entry name" value="Arfaptin homology (AH) domain/BAR domain"/>
    <property type="match status" value="1"/>
</dbReference>
<feature type="coiled-coil region" evidence="1">
    <location>
        <begin position="160"/>
        <end position="187"/>
    </location>
</feature>
<reference evidence="3 4" key="1">
    <citation type="submission" date="2018-10" db="EMBL/GenBank/DDBJ databases">
        <title>Complete genome sequence of Malassezia restricta CBS 7877.</title>
        <authorList>
            <person name="Morand S.C."/>
            <person name="Bertignac M."/>
            <person name="Iltis A."/>
            <person name="Kolder I."/>
            <person name="Pirovano W."/>
            <person name="Jourdain R."/>
            <person name="Clavaud C."/>
        </authorList>
    </citation>
    <scope>NUCLEOTIDE SEQUENCE [LARGE SCALE GENOMIC DNA]</scope>
    <source>
        <strain evidence="3 4">CBS 7877</strain>
    </source>
</reference>
<gene>
    <name evidence="3" type="primary">IVY1</name>
    <name evidence="3" type="ORF">DNF11_3170</name>
</gene>
<dbReference type="GO" id="GO:0005543">
    <property type="term" value="F:phospholipid binding"/>
    <property type="evidence" value="ECO:0007669"/>
    <property type="project" value="InterPro"/>
</dbReference>
<dbReference type="EMBL" id="CP033153">
    <property type="protein sequence ID" value="AYO44120.1"/>
    <property type="molecule type" value="Genomic_DNA"/>
</dbReference>
<accession>A0A3G2S8B5</accession>
<dbReference type="VEuPathDB" id="FungiDB:DNF11_3170"/>
<protein>
    <submittedName>
        <fullName evidence="3">Protein IVY1</fullName>
    </submittedName>
</protein>
<evidence type="ECO:0000256" key="2">
    <source>
        <dbReference type="SAM" id="MobiDB-lite"/>
    </source>
</evidence>
<dbReference type="Proteomes" id="UP000269793">
    <property type="component" value="Chromosome VI"/>
</dbReference>
<dbReference type="STRING" id="425264.A0A3G2S8B5"/>
<dbReference type="AlphaFoldDB" id="A0A3G2S8B5"/>
<organism evidence="3 4">
    <name type="scientific">Malassezia restricta (strain ATCC 96810 / NBRC 103918 / CBS 7877)</name>
    <name type="common">Seborrheic dermatitis infection agent</name>
    <dbReference type="NCBI Taxonomy" id="425264"/>
    <lineage>
        <taxon>Eukaryota</taxon>
        <taxon>Fungi</taxon>
        <taxon>Dikarya</taxon>
        <taxon>Basidiomycota</taxon>
        <taxon>Ustilaginomycotina</taxon>
        <taxon>Malasseziomycetes</taxon>
        <taxon>Malasseziales</taxon>
        <taxon>Malasseziaceae</taxon>
        <taxon>Malassezia</taxon>
    </lineage>
</organism>
<sequence length="304" mass="33568">MDPVVAGSSSDVYAPSVGTSGTRPTLYIRRADVSASLESYKRLLDATKAYTAAMSHMSEASADLAAALQDCSTLKGAHASGASLQAAGGLHYLKSNYEQILCDTIWKECSIPLLSHLDAYRQSVQERQQSHEVSMEEHKRMLKSIEAQYHKSGSRHARDLQSFRTMLTELQDKVNEMEDTKAQHYMDVLQNEEHTWDLVAQNVLLLVRAQVDMADRLSSKAVQDPVLESLMAHMPDPFQSYGPPKRENELFSILQPTDASPTAPSPGLPRSDTSLFPEPDAAPEERSLASRPSIHHLFGYAAPT</sequence>
<dbReference type="PANTHER" id="PTHR38407">
    <property type="entry name" value="PROTEIN IVY1"/>
    <property type="match status" value="1"/>
</dbReference>
<keyword evidence="1" id="KW-0175">Coiled coil</keyword>
<evidence type="ECO:0000313" key="4">
    <source>
        <dbReference type="Proteomes" id="UP000269793"/>
    </source>
</evidence>
<dbReference type="InterPro" id="IPR027267">
    <property type="entry name" value="AH/BAR_dom_sf"/>
</dbReference>
<dbReference type="SUPFAM" id="SSF103657">
    <property type="entry name" value="BAR/IMD domain-like"/>
    <property type="match status" value="1"/>
</dbReference>
<dbReference type="OrthoDB" id="5594612at2759"/>